<dbReference type="Proteomes" id="UP000254912">
    <property type="component" value="Unassembled WGS sequence"/>
</dbReference>
<feature type="transmembrane region" description="Helical" evidence="2">
    <location>
        <begin position="6"/>
        <end position="26"/>
    </location>
</feature>
<feature type="region of interest" description="Disordered" evidence="1">
    <location>
        <begin position="219"/>
        <end position="271"/>
    </location>
</feature>
<organism evidence="3 4">
    <name type="scientific">Weissella soli</name>
    <dbReference type="NCBI Taxonomy" id="155866"/>
    <lineage>
        <taxon>Bacteria</taxon>
        <taxon>Bacillati</taxon>
        <taxon>Bacillota</taxon>
        <taxon>Bacilli</taxon>
        <taxon>Lactobacillales</taxon>
        <taxon>Lactobacillaceae</taxon>
        <taxon>Weissella</taxon>
    </lineage>
</organism>
<reference evidence="3 4" key="1">
    <citation type="submission" date="2018-07" db="EMBL/GenBank/DDBJ databases">
        <title>Genomic Encyclopedia of Type Strains, Phase III (KMG-III): the genomes of soil and plant-associated and newly described type strains.</title>
        <authorList>
            <person name="Whitman W."/>
        </authorList>
    </citation>
    <scope>NUCLEOTIDE SEQUENCE [LARGE SCALE GENOMIC DNA]</scope>
    <source>
        <strain evidence="3 4">CECT 7031</strain>
    </source>
</reference>
<keyword evidence="4" id="KW-1185">Reference proteome</keyword>
<dbReference type="RefSeq" id="WP_070230689.1">
    <property type="nucleotide sequence ID" value="NZ_BJYO01000007.1"/>
</dbReference>
<dbReference type="KEGG" id="wso:WSWS_01529"/>
<keyword evidence="2" id="KW-0472">Membrane</keyword>
<comment type="caution">
    <text evidence="3">The sequence shown here is derived from an EMBL/GenBank/DDBJ whole genome shotgun (WGS) entry which is preliminary data.</text>
</comment>
<name>A0A288QCN5_9LACO</name>
<dbReference type="AlphaFoldDB" id="A0A288QCN5"/>
<proteinExistence type="predicted"/>
<evidence type="ECO:0000313" key="3">
    <source>
        <dbReference type="EMBL" id="RDL01122.1"/>
    </source>
</evidence>
<keyword evidence="2" id="KW-0812">Transmembrane</keyword>
<protein>
    <submittedName>
        <fullName evidence="3">Uncharacterized protein</fullName>
    </submittedName>
</protein>
<dbReference type="GeneID" id="94546713"/>
<gene>
    <name evidence="3" type="ORF">DFP99_1593</name>
</gene>
<feature type="compositionally biased region" description="Low complexity" evidence="1">
    <location>
        <begin position="219"/>
        <end position="252"/>
    </location>
</feature>
<evidence type="ECO:0000256" key="2">
    <source>
        <dbReference type="SAM" id="Phobius"/>
    </source>
</evidence>
<evidence type="ECO:0000313" key="4">
    <source>
        <dbReference type="Proteomes" id="UP000254912"/>
    </source>
</evidence>
<feature type="transmembrane region" description="Helical" evidence="2">
    <location>
        <begin position="38"/>
        <end position="56"/>
    </location>
</feature>
<accession>A0A288QCN5</accession>
<keyword evidence="2" id="KW-1133">Transmembrane helix</keyword>
<dbReference type="EMBL" id="QRAS01000005">
    <property type="protein sequence ID" value="RDL01122.1"/>
    <property type="molecule type" value="Genomic_DNA"/>
</dbReference>
<feature type="compositionally biased region" description="Polar residues" evidence="1">
    <location>
        <begin position="253"/>
        <end position="271"/>
    </location>
</feature>
<evidence type="ECO:0000256" key="1">
    <source>
        <dbReference type="SAM" id="MobiDB-lite"/>
    </source>
</evidence>
<sequence>MAYIIILILSIAVLLLGIIIEITAYRKHIERSKKTGKTVIELGILFIVLAAAMLYHEQQTHATVARQQAEQRQAQIREAELIHLDKKDGVLSGGKYVVNVTVSKNTTVKVSEAKKLVQDITYPATDSEQTLQLTFVVAGKYTIVATRGEMVVKKTIVISKDKNKKLTNATTTVNDTELSSEVIVDSTSDSAYVYSDSTVAETTDSSYYATDSTYYSTTPTYTGDTTVTDGTTSSTADTTVTSDTTTGAVSGDVGSTDTGSADQATSTGSGE</sequence>